<proteinExistence type="predicted"/>
<dbReference type="KEGG" id="tva:5465476"/>
<evidence type="ECO:0000313" key="3">
    <source>
        <dbReference type="Proteomes" id="UP000001542"/>
    </source>
</evidence>
<accession>A2DHU9</accession>
<dbReference type="Proteomes" id="UP000001542">
    <property type="component" value="Unassembled WGS sequence"/>
</dbReference>
<dbReference type="AlphaFoldDB" id="A2DHU9"/>
<dbReference type="SMR" id="A2DHU9"/>
<name>A2DHU9_TRIV3</name>
<reference evidence="2" key="2">
    <citation type="journal article" date="2007" name="Science">
        <title>Draft genome sequence of the sexually transmitted pathogen Trichomonas vaginalis.</title>
        <authorList>
            <person name="Carlton J.M."/>
            <person name="Hirt R.P."/>
            <person name="Silva J.C."/>
            <person name="Delcher A.L."/>
            <person name="Schatz M."/>
            <person name="Zhao Q."/>
            <person name="Wortman J.R."/>
            <person name="Bidwell S.L."/>
            <person name="Alsmark U.C.M."/>
            <person name="Besteiro S."/>
            <person name="Sicheritz-Ponten T."/>
            <person name="Noel C.J."/>
            <person name="Dacks J.B."/>
            <person name="Foster P.G."/>
            <person name="Simillion C."/>
            <person name="Van de Peer Y."/>
            <person name="Miranda-Saavedra D."/>
            <person name="Barton G.J."/>
            <person name="Westrop G.D."/>
            <person name="Mueller S."/>
            <person name="Dessi D."/>
            <person name="Fiori P.L."/>
            <person name="Ren Q."/>
            <person name="Paulsen I."/>
            <person name="Zhang H."/>
            <person name="Bastida-Corcuera F.D."/>
            <person name="Simoes-Barbosa A."/>
            <person name="Brown M.T."/>
            <person name="Hayes R.D."/>
            <person name="Mukherjee M."/>
            <person name="Okumura C.Y."/>
            <person name="Schneider R."/>
            <person name="Smith A.J."/>
            <person name="Vanacova S."/>
            <person name="Villalvazo M."/>
            <person name="Haas B.J."/>
            <person name="Pertea M."/>
            <person name="Feldblyum T.V."/>
            <person name="Utterback T.R."/>
            <person name="Shu C.L."/>
            <person name="Osoegawa K."/>
            <person name="de Jong P.J."/>
            <person name="Hrdy I."/>
            <person name="Horvathova L."/>
            <person name="Zubacova Z."/>
            <person name="Dolezal P."/>
            <person name="Malik S.B."/>
            <person name="Logsdon J.M. Jr."/>
            <person name="Henze K."/>
            <person name="Gupta A."/>
            <person name="Wang C.C."/>
            <person name="Dunne R.L."/>
            <person name="Upcroft J.A."/>
            <person name="Upcroft P."/>
            <person name="White O."/>
            <person name="Salzberg S.L."/>
            <person name="Tang P."/>
            <person name="Chiu C.-H."/>
            <person name="Lee Y.-S."/>
            <person name="Embley T.M."/>
            <person name="Coombs G.H."/>
            <person name="Mottram J.C."/>
            <person name="Tachezy J."/>
            <person name="Fraser-Liggett C.M."/>
            <person name="Johnson P.J."/>
        </authorList>
    </citation>
    <scope>NUCLEOTIDE SEQUENCE [LARGE SCALE GENOMIC DNA]</scope>
    <source>
        <strain evidence="2">G3</strain>
    </source>
</reference>
<keyword evidence="1" id="KW-0812">Transmembrane</keyword>
<dbReference type="InParanoid" id="A2DHU9"/>
<keyword evidence="3" id="KW-1185">Reference proteome</keyword>
<feature type="transmembrane region" description="Helical" evidence="1">
    <location>
        <begin position="252"/>
        <end position="274"/>
    </location>
</feature>
<dbReference type="VEuPathDB" id="TrichDB:TVAGG3_0271390"/>
<evidence type="ECO:0000313" key="2">
    <source>
        <dbReference type="EMBL" id="EAY19938.1"/>
    </source>
</evidence>
<keyword evidence="1" id="KW-0472">Membrane</keyword>
<sequence>MLLSIFLICSKSEVYSSGSHSTNIASGEFIVIDIEPKTFLIFHNPKDFTGQVKASQDTILGSNDTIGLNFTTYNGSFTVTNPNNVAKTCYFTIFQYGDLYSDCKNVITYVGSGTPYIIKSSTSTFSEEANITMADNQEICLLYVNPQKLTFTITTSGLDPDDELNYTNDELGSNSLKMNYSQTEEFTSTFAFAHWSSDSQLNQGYIKLSSTYSELPQQVTVSGIIDNDSILFVEFIDPSKYYYDSDGISTGAIIGIAFGGFIFVVGAVAILICVSMKAKKRVSGDETENQLTNIKSTSTVYFFPIQHTRK</sequence>
<protein>
    <submittedName>
        <fullName evidence="2">Uncharacterized protein</fullName>
    </submittedName>
</protein>
<organism evidence="2 3">
    <name type="scientific">Trichomonas vaginalis (strain ATCC PRA-98 / G3)</name>
    <dbReference type="NCBI Taxonomy" id="412133"/>
    <lineage>
        <taxon>Eukaryota</taxon>
        <taxon>Metamonada</taxon>
        <taxon>Parabasalia</taxon>
        <taxon>Trichomonadida</taxon>
        <taxon>Trichomonadidae</taxon>
        <taxon>Trichomonas</taxon>
    </lineage>
</organism>
<gene>
    <name evidence="2" type="ORF">TVAG_401920</name>
</gene>
<dbReference type="EMBL" id="DS113202">
    <property type="protein sequence ID" value="EAY19938.1"/>
    <property type="molecule type" value="Genomic_DNA"/>
</dbReference>
<reference evidence="2" key="1">
    <citation type="submission" date="2006-10" db="EMBL/GenBank/DDBJ databases">
        <authorList>
            <person name="Amadeo P."/>
            <person name="Zhao Q."/>
            <person name="Wortman J."/>
            <person name="Fraser-Liggett C."/>
            <person name="Carlton J."/>
        </authorList>
    </citation>
    <scope>NUCLEOTIDE SEQUENCE</scope>
    <source>
        <strain evidence="2">G3</strain>
    </source>
</reference>
<dbReference type="VEuPathDB" id="TrichDB:TVAG_401920"/>
<keyword evidence="1" id="KW-1133">Transmembrane helix</keyword>
<evidence type="ECO:0000256" key="1">
    <source>
        <dbReference type="SAM" id="Phobius"/>
    </source>
</evidence>